<reference evidence="8" key="1">
    <citation type="submission" date="2023-03" db="EMBL/GenBank/DDBJ databases">
        <authorList>
            <person name="Julca I."/>
        </authorList>
    </citation>
    <scope>NUCLEOTIDE SEQUENCE</scope>
</reference>
<organism evidence="8 9">
    <name type="scientific">Oldenlandia corymbosa var. corymbosa</name>
    <dbReference type="NCBI Taxonomy" id="529605"/>
    <lineage>
        <taxon>Eukaryota</taxon>
        <taxon>Viridiplantae</taxon>
        <taxon>Streptophyta</taxon>
        <taxon>Embryophyta</taxon>
        <taxon>Tracheophyta</taxon>
        <taxon>Spermatophyta</taxon>
        <taxon>Magnoliopsida</taxon>
        <taxon>eudicotyledons</taxon>
        <taxon>Gunneridae</taxon>
        <taxon>Pentapetalae</taxon>
        <taxon>asterids</taxon>
        <taxon>lamiids</taxon>
        <taxon>Gentianales</taxon>
        <taxon>Rubiaceae</taxon>
        <taxon>Rubioideae</taxon>
        <taxon>Spermacoceae</taxon>
        <taxon>Hedyotis-Oldenlandia complex</taxon>
        <taxon>Oldenlandia</taxon>
    </lineage>
</organism>
<evidence type="ECO:0000313" key="9">
    <source>
        <dbReference type="Proteomes" id="UP001161247"/>
    </source>
</evidence>
<dbReference type="Gene3D" id="3.30.70.330">
    <property type="match status" value="1"/>
</dbReference>
<dbReference type="InterPro" id="IPR000504">
    <property type="entry name" value="RRM_dom"/>
</dbReference>
<dbReference type="InterPro" id="IPR012677">
    <property type="entry name" value="Nucleotide-bd_a/b_plait_sf"/>
</dbReference>
<feature type="region of interest" description="Disordered" evidence="6">
    <location>
        <begin position="30"/>
        <end position="49"/>
    </location>
</feature>
<dbReference type="GO" id="GO:0005634">
    <property type="term" value="C:nucleus"/>
    <property type="evidence" value="ECO:0007669"/>
    <property type="project" value="UniProtKB-SubCell"/>
</dbReference>
<keyword evidence="3" id="KW-0677">Repeat</keyword>
<keyword evidence="9" id="KW-1185">Reference proteome</keyword>
<dbReference type="PANTHER" id="PTHR23003">
    <property type="entry name" value="RNA RECOGNITION MOTIF RRM DOMAIN CONTAINING PROTEIN"/>
    <property type="match status" value="1"/>
</dbReference>
<dbReference type="InterPro" id="IPR050374">
    <property type="entry name" value="RRT5_SRSF_SR"/>
</dbReference>
<evidence type="ECO:0000256" key="2">
    <source>
        <dbReference type="ARBA" id="ARBA00022664"/>
    </source>
</evidence>
<dbReference type="Proteomes" id="UP001161247">
    <property type="component" value="Chromosome 7"/>
</dbReference>
<dbReference type="EMBL" id="OX459124">
    <property type="protein sequence ID" value="CAI9112504.1"/>
    <property type="molecule type" value="Genomic_DNA"/>
</dbReference>
<evidence type="ECO:0000256" key="3">
    <source>
        <dbReference type="ARBA" id="ARBA00022737"/>
    </source>
</evidence>
<evidence type="ECO:0000313" key="8">
    <source>
        <dbReference type="EMBL" id="CAI9112504.1"/>
    </source>
</evidence>
<feature type="region of interest" description="Disordered" evidence="6">
    <location>
        <begin position="137"/>
        <end position="156"/>
    </location>
</feature>
<evidence type="ECO:0000256" key="5">
    <source>
        <dbReference type="ARBA" id="ARBA00023242"/>
    </source>
</evidence>
<keyword evidence="5" id="KW-0539">Nucleus</keyword>
<feature type="compositionally biased region" description="Polar residues" evidence="6">
    <location>
        <begin position="138"/>
        <end position="156"/>
    </location>
</feature>
<accession>A0AAV1DXU9</accession>
<dbReference type="AlphaFoldDB" id="A0AAV1DXU9"/>
<name>A0AAV1DXU9_OLDCO</name>
<keyword evidence="4" id="KW-0694">RNA-binding</keyword>
<evidence type="ECO:0000259" key="7">
    <source>
        <dbReference type="Pfam" id="PF00076"/>
    </source>
</evidence>
<protein>
    <submittedName>
        <fullName evidence="8">OLC1v1012963C1</fullName>
    </submittedName>
</protein>
<dbReference type="InterPro" id="IPR035979">
    <property type="entry name" value="RBD_domain_sf"/>
</dbReference>
<dbReference type="GO" id="GO:0003729">
    <property type="term" value="F:mRNA binding"/>
    <property type="evidence" value="ECO:0007669"/>
    <property type="project" value="TreeGrafter"/>
</dbReference>
<dbReference type="GO" id="GO:0006397">
    <property type="term" value="P:mRNA processing"/>
    <property type="evidence" value="ECO:0007669"/>
    <property type="project" value="UniProtKB-KW"/>
</dbReference>
<feature type="domain" description="RRM" evidence="7">
    <location>
        <begin position="57"/>
        <end position="120"/>
    </location>
</feature>
<evidence type="ECO:0000256" key="4">
    <source>
        <dbReference type="ARBA" id="ARBA00022884"/>
    </source>
</evidence>
<keyword evidence="2" id="KW-0507">mRNA processing</keyword>
<dbReference type="PANTHER" id="PTHR23003:SF62">
    <property type="entry name" value="SERINE_ARGININE (SR)-TYPE SHUTTLING MRNA BINDING PROTEIN NPL3"/>
    <property type="match status" value="1"/>
</dbReference>
<dbReference type="Pfam" id="PF00076">
    <property type="entry name" value="RRM_1"/>
    <property type="match status" value="1"/>
</dbReference>
<proteinExistence type="predicted"/>
<dbReference type="GO" id="GO:0005737">
    <property type="term" value="C:cytoplasm"/>
    <property type="evidence" value="ECO:0007669"/>
    <property type="project" value="TreeGrafter"/>
</dbReference>
<sequence>MPGNLPRDVHESEVEDLFHKLTVKLAQSDRGSSRGRSCCRRYSGEGSGAPRHSSYYVLVTGLPSSASLKELKDHMRCAGDVSFSQVFQDCYGVRGIVDYSNYDDMKDAIRKLDNSLFCNKSTWDHYIRVEVFDHGRSMSRSPSYNTRDSTCKSPGY</sequence>
<evidence type="ECO:0000256" key="6">
    <source>
        <dbReference type="SAM" id="MobiDB-lite"/>
    </source>
</evidence>
<evidence type="ECO:0000256" key="1">
    <source>
        <dbReference type="ARBA" id="ARBA00004123"/>
    </source>
</evidence>
<gene>
    <name evidence="8" type="ORF">OLC1_LOCUS19694</name>
</gene>
<comment type="subcellular location">
    <subcellularLocation>
        <location evidence="1">Nucleus</location>
    </subcellularLocation>
</comment>
<dbReference type="SUPFAM" id="SSF54928">
    <property type="entry name" value="RNA-binding domain, RBD"/>
    <property type="match status" value="1"/>
</dbReference>